<protein>
    <submittedName>
        <fullName evidence="9">Sigma-E factor regulatory protein RseB</fullName>
    </submittedName>
</protein>
<dbReference type="PANTHER" id="PTHR38782:SF1">
    <property type="entry name" value="SIGMA-E FACTOR REGULATORY PROTEIN RSEB"/>
    <property type="match status" value="1"/>
</dbReference>
<sequence length="327" mass="36887">MKKFLVSVVTALFSVNISLAFADDTSAEALLHQMSRASQKLNYELSYILIKKNGIEPLLYRHAVEDGYSLAHLIYLSGPVREVIRRGDEVSYIEPGVEPFTIESGKMVAPVIPLLHSDMTQLSNYYDFVKIGRGREAGAACQVIRVVPKDGLRYSYVLWIDERSNLPLRADLVDRDGEVLEQYRTISYSLSDKLAELMLNLNKAQLPQVLSLPENPVKKTFWDVGWVPDGFTSKELNRYRMAITNRLVESQIYTDGLFSFSVYVADSDNHSLKNQLIRQGRRTLQTLVKGKNEISVIGDIPPATAKRIAQSVTFESHSNVTTEDKQP</sequence>
<dbReference type="RefSeq" id="WP_087481236.1">
    <property type="nucleotide sequence ID" value="NZ_AP024883.1"/>
</dbReference>
<evidence type="ECO:0000313" key="10">
    <source>
        <dbReference type="Proteomes" id="UP000196125"/>
    </source>
</evidence>
<keyword evidence="3 5" id="KW-0732">Signal</keyword>
<proteinExistence type="inferred from homology"/>
<evidence type="ECO:0000259" key="6">
    <source>
        <dbReference type="Pfam" id="PF03888"/>
    </source>
</evidence>
<feature type="domain" description="MucB/RseB N-terminal" evidence="6">
    <location>
        <begin position="26"/>
        <end position="208"/>
    </location>
</feature>
<organism evidence="9 10">
    <name type="scientific">Vibrio mangrovi</name>
    <dbReference type="NCBI Taxonomy" id="474394"/>
    <lineage>
        <taxon>Bacteria</taxon>
        <taxon>Pseudomonadati</taxon>
        <taxon>Pseudomonadota</taxon>
        <taxon>Gammaproteobacteria</taxon>
        <taxon>Vibrionales</taxon>
        <taxon>Vibrionaceae</taxon>
        <taxon>Vibrio</taxon>
    </lineage>
</organism>
<dbReference type="InterPro" id="IPR033434">
    <property type="entry name" value="MucB/RseB_N"/>
</dbReference>
<name>A0A1Y6IWI3_9VIBR</name>
<evidence type="ECO:0000259" key="7">
    <source>
        <dbReference type="Pfam" id="PF17188"/>
    </source>
</evidence>
<dbReference type="InterPro" id="IPR033436">
    <property type="entry name" value="MucB/RseB_C"/>
</dbReference>
<evidence type="ECO:0000313" key="11">
    <source>
        <dbReference type="Proteomes" id="UP001283366"/>
    </source>
</evidence>
<dbReference type="GO" id="GO:0030288">
    <property type="term" value="C:outer membrane-bounded periplasmic space"/>
    <property type="evidence" value="ECO:0007669"/>
    <property type="project" value="TreeGrafter"/>
</dbReference>
<feature type="chain" id="PRO_5013346006" evidence="5">
    <location>
        <begin position="23"/>
        <end position="327"/>
    </location>
</feature>
<comment type="similarity">
    <text evidence="2">Belongs to the RseB family.</text>
</comment>
<dbReference type="Proteomes" id="UP001283366">
    <property type="component" value="Unassembled WGS sequence"/>
</dbReference>
<dbReference type="InterPro" id="IPR038484">
    <property type="entry name" value="MucB/RseB_C_sf"/>
</dbReference>
<evidence type="ECO:0000256" key="3">
    <source>
        <dbReference type="ARBA" id="ARBA00022729"/>
    </source>
</evidence>
<dbReference type="GO" id="GO:0045152">
    <property type="term" value="F:antisigma factor binding"/>
    <property type="evidence" value="ECO:0007669"/>
    <property type="project" value="TreeGrafter"/>
</dbReference>
<dbReference type="Gene3D" id="2.50.20.10">
    <property type="entry name" value="Lipoprotein localisation LolA/LolB/LppX"/>
    <property type="match status" value="1"/>
</dbReference>
<evidence type="ECO:0000313" key="9">
    <source>
        <dbReference type="EMBL" id="SMS01190.1"/>
    </source>
</evidence>
<dbReference type="EMBL" id="JAWRCO010000001">
    <property type="protein sequence ID" value="MDW6002949.1"/>
    <property type="molecule type" value="Genomic_DNA"/>
</dbReference>
<comment type="subcellular location">
    <subcellularLocation>
        <location evidence="1">Periplasm</location>
    </subcellularLocation>
</comment>
<dbReference type="EMBL" id="FXXI01000004">
    <property type="protein sequence ID" value="SMS01190.1"/>
    <property type="molecule type" value="Genomic_DNA"/>
</dbReference>
<dbReference type="InterPro" id="IPR005588">
    <property type="entry name" value="MucB_RseB"/>
</dbReference>
<dbReference type="Proteomes" id="UP000196125">
    <property type="component" value="Unassembled WGS sequence"/>
</dbReference>
<keyword evidence="11" id="KW-1185">Reference proteome</keyword>
<evidence type="ECO:0000313" key="8">
    <source>
        <dbReference type="EMBL" id="MDW6002949.1"/>
    </source>
</evidence>
<dbReference type="Gene3D" id="3.30.200.100">
    <property type="entry name" value="MucB/RseB, C-terminal domain"/>
    <property type="match status" value="1"/>
</dbReference>
<dbReference type="PANTHER" id="PTHR38782">
    <property type="match status" value="1"/>
</dbReference>
<dbReference type="OrthoDB" id="7067274at2"/>
<evidence type="ECO:0000256" key="4">
    <source>
        <dbReference type="ARBA" id="ARBA00022764"/>
    </source>
</evidence>
<gene>
    <name evidence="9" type="primary">rseB</name>
    <name evidence="8" type="ORF">SBX37_08810</name>
    <name evidence="9" type="ORF">VIM7927_02472</name>
</gene>
<dbReference type="CDD" id="cd16327">
    <property type="entry name" value="RseB"/>
    <property type="match status" value="1"/>
</dbReference>
<feature type="signal peptide" evidence="5">
    <location>
        <begin position="1"/>
        <end position="22"/>
    </location>
</feature>
<dbReference type="GO" id="GO:0032885">
    <property type="term" value="P:regulation of polysaccharide biosynthetic process"/>
    <property type="evidence" value="ECO:0007669"/>
    <property type="project" value="TreeGrafter"/>
</dbReference>
<dbReference type="Pfam" id="PF03888">
    <property type="entry name" value="MucB_RseB"/>
    <property type="match status" value="1"/>
</dbReference>
<feature type="domain" description="MucB/RseB C-terminal" evidence="7">
    <location>
        <begin position="218"/>
        <end position="312"/>
    </location>
</feature>
<dbReference type="Pfam" id="PF17188">
    <property type="entry name" value="MucB_RseB_C"/>
    <property type="match status" value="1"/>
</dbReference>
<accession>A0A1Y6IWI3</accession>
<evidence type="ECO:0000256" key="2">
    <source>
        <dbReference type="ARBA" id="ARBA00008150"/>
    </source>
</evidence>
<dbReference type="AlphaFoldDB" id="A0A1Y6IWI3"/>
<reference evidence="9 10" key="1">
    <citation type="submission" date="2017-05" db="EMBL/GenBank/DDBJ databases">
        <authorList>
            <person name="Song R."/>
            <person name="Chenine A.L."/>
            <person name="Ruprecht R.M."/>
        </authorList>
    </citation>
    <scope>NUCLEOTIDE SEQUENCE [LARGE SCALE GENOMIC DNA]</scope>
    <source>
        <strain evidence="9 10">CECT 7927</strain>
    </source>
</reference>
<dbReference type="NCBIfam" id="NF006990">
    <property type="entry name" value="PRK09455.1"/>
    <property type="match status" value="1"/>
</dbReference>
<dbReference type="PIRSF" id="PIRSF005427">
    <property type="entry name" value="RseB"/>
    <property type="match status" value="1"/>
</dbReference>
<keyword evidence="4" id="KW-0574">Periplasm</keyword>
<evidence type="ECO:0000256" key="5">
    <source>
        <dbReference type="SAM" id="SignalP"/>
    </source>
</evidence>
<evidence type="ECO:0000256" key="1">
    <source>
        <dbReference type="ARBA" id="ARBA00004418"/>
    </source>
</evidence>
<reference evidence="8 11" key="2">
    <citation type="submission" date="2023-11" db="EMBL/GenBank/DDBJ databases">
        <title>Plant-associative lifestyle of Vibrio porteresiae and its evolutionary dynamics.</title>
        <authorList>
            <person name="Rameshkumar N."/>
            <person name="Kirti K."/>
        </authorList>
    </citation>
    <scope>NUCLEOTIDE SEQUENCE [LARGE SCALE GENOMIC DNA]</scope>
    <source>
        <strain evidence="8 11">MSSRF38</strain>
    </source>
</reference>